<keyword evidence="2" id="KW-0812">Transmembrane</keyword>
<evidence type="ECO:0000313" key="5">
    <source>
        <dbReference type="Proteomes" id="UP000236740"/>
    </source>
</evidence>
<gene>
    <name evidence="3" type="ORF">DV707_05745</name>
    <name evidence="4" type="ORF">SAMN04488133_0402</name>
</gene>
<protein>
    <submittedName>
        <fullName evidence="4">Uncharacterized protein</fullName>
    </submittedName>
</protein>
<keyword evidence="5" id="KW-1185">Reference proteome</keyword>
<evidence type="ECO:0000313" key="3">
    <source>
        <dbReference type="EMBL" id="QCC47217.1"/>
    </source>
</evidence>
<keyword evidence="2" id="KW-0472">Membrane</keyword>
<accession>A0A1H5TWM3</accession>
<dbReference type="Proteomes" id="UP000236740">
    <property type="component" value="Unassembled WGS sequence"/>
</dbReference>
<evidence type="ECO:0000313" key="6">
    <source>
        <dbReference type="Proteomes" id="UP000296733"/>
    </source>
</evidence>
<sequence length="79" mass="8237">MAPQTSPPQSTPDRPKRASDPDSPLDTDGTRDAHAAPSIPELCSIGGLLVVYLAALTALGVRRAVLWPLSTNSDRGSVT</sequence>
<feature type="region of interest" description="Disordered" evidence="1">
    <location>
        <begin position="1"/>
        <end position="35"/>
    </location>
</feature>
<feature type="compositionally biased region" description="Pro residues" evidence="1">
    <location>
        <begin position="1"/>
        <end position="10"/>
    </location>
</feature>
<dbReference type="Proteomes" id="UP000296733">
    <property type="component" value="Chromosome"/>
</dbReference>
<dbReference type="EMBL" id="CP031311">
    <property type="protein sequence ID" value="QCC47217.1"/>
    <property type="molecule type" value="Genomic_DNA"/>
</dbReference>
<reference evidence="4 5" key="1">
    <citation type="submission" date="2016-10" db="EMBL/GenBank/DDBJ databases">
        <authorList>
            <person name="de Groot N.N."/>
        </authorList>
    </citation>
    <scope>NUCLEOTIDE SEQUENCE [LARGE SCALE GENOMIC DNA]</scope>
    <source>
        <strain evidence="4 5">CGMCC 1.10331</strain>
    </source>
</reference>
<evidence type="ECO:0000256" key="1">
    <source>
        <dbReference type="SAM" id="MobiDB-lite"/>
    </source>
</evidence>
<dbReference type="EMBL" id="FNVN01000001">
    <property type="protein sequence ID" value="SEF67150.1"/>
    <property type="molecule type" value="Genomic_DNA"/>
</dbReference>
<dbReference type="KEGG" id="hlm:DV707_05745"/>
<dbReference type="RefSeq" id="WP_103990183.1">
    <property type="nucleotide sequence ID" value="NZ_CP031311.1"/>
</dbReference>
<evidence type="ECO:0000313" key="4">
    <source>
        <dbReference type="EMBL" id="SEF67150.1"/>
    </source>
</evidence>
<evidence type="ECO:0000256" key="2">
    <source>
        <dbReference type="SAM" id="Phobius"/>
    </source>
</evidence>
<keyword evidence="2" id="KW-1133">Transmembrane helix</keyword>
<dbReference type="AlphaFoldDB" id="A0A1H5TWM3"/>
<dbReference type="GeneID" id="39857570"/>
<proteinExistence type="predicted"/>
<organism evidence="4 5">
    <name type="scientific">Halobellus limi</name>
    <dbReference type="NCBI Taxonomy" id="699433"/>
    <lineage>
        <taxon>Archaea</taxon>
        <taxon>Methanobacteriati</taxon>
        <taxon>Methanobacteriota</taxon>
        <taxon>Stenosarchaea group</taxon>
        <taxon>Halobacteria</taxon>
        <taxon>Halobacteriales</taxon>
        <taxon>Haloferacaceae</taxon>
        <taxon>Halobellus</taxon>
    </lineage>
</organism>
<name>A0A1H5TWM3_9EURY</name>
<feature type="transmembrane region" description="Helical" evidence="2">
    <location>
        <begin position="45"/>
        <end position="65"/>
    </location>
</feature>
<reference evidence="3 6" key="2">
    <citation type="journal article" date="2019" name="Nat. Commun.">
        <title>A new type of DNA phosphorothioation-based antiviral system in archaea.</title>
        <authorList>
            <person name="Xiong L."/>
            <person name="Liu S."/>
            <person name="Chen S."/>
            <person name="Xiao Y."/>
            <person name="Zhu B."/>
            <person name="Gao Y."/>
            <person name="Zhang Y."/>
            <person name="Chen B."/>
            <person name="Luo J."/>
            <person name="Deng Z."/>
            <person name="Chen X."/>
            <person name="Wang L."/>
            <person name="Chen S."/>
        </authorList>
    </citation>
    <scope>NUCLEOTIDE SEQUENCE [LARGE SCALE GENOMIC DNA]</scope>
    <source>
        <strain evidence="3 6">CGMCC 1.10331</strain>
    </source>
</reference>